<protein>
    <submittedName>
        <fullName evidence="5">Plasmodium vivax Vir protein</fullName>
    </submittedName>
</protein>
<feature type="chain" id="PRO_5041159629" evidence="1">
    <location>
        <begin position="18"/>
        <end position="71"/>
    </location>
</feature>
<keyword evidence="1" id="KW-0732">Signal</keyword>
<reference evidence="5" key="1">
    <citation type="submission" date="2017-02" db="UniProtKB">
        <authorList>
            <consortium name="WormBaseParasite"/>
        </authorList>
    </citation>
    <scope>IDENTIFICATION</scope>
</reference>
<dbReference type="WBParaSite" id="DME_0001046801-mRNA-1">
    <property type="protein sequence ID" value="DME_0001046801-mRNA-1"/>
    <property type="gene ID" value="DME_0001046801"/>
</dbReference>
<name>A0A0N4UR02_DRAME</name>
<feature type="signal peptide" evidence="1">
    <location>
        <begin position="1"/>
        <end position="17"/>
    </location>
</feature>
<dbReference type="Proteomes" id="UP000274756">
    <property type="component" value="Unassembled WGS sequence"/>
</dbReference>
<evidence type="ECO:0000313" key="5">
    <source>
        <dbReference type="WBParaSite" id="DME_0001046801-mRNA-1"/>
    </source>
</evidence>
<dbReference type="AlphaFoldDB" id="A0A0N4UR02"/>
<keyword evidence="4" id="KW-1185">Reference proteome</keyword>
<organism evidence="3 5">
    <name type="scientific">Dracunculus medinensis</name>
    <name type="common">Guinea worm</name>
    <dbReference type="NCBI Taxonomy" id="318479"/>
    <lineage>
        <taxon>Eukaryota</taxon>
        <taxon>Metazoa</taxon>
        <taxon>Ecdysozoa</taxon>
        <taxon>Nematoda</taxon>
        <taxon>Chromadorea</taxon>
        <taxon>Rhabditida</taxon>
        <taxon>Spirurina</taxon>
        <taxon>Dracunculoidea</taxon>
        <taxon>Dracunculidae</taxon>
        <taxon>Dracunculus</taxon>
    </lineage>
</organism>
<proteinExistence type="predicted"/>
<evidence type="ECO:0000313" key="2">
    <source>
        <dbReference type="EMBL" id="VDN53949.1"/>
    </source>
</evidence>
<dbReference type="Proteomes" id="UP000038040">
    <property type="component" value="Unplaced"/>
</dbReference>
<evidence type="ECO:0000313" key="3">
    <source>
        <dbReference type="Proteomes" id="UP000038040"/>
    </source>
</evidence>
<dbReference type="EMBL" id="UYYG01000219">
    <property type="protein sequence ID" value="VDN53949.1"/>
    <property type="molecule type" value="Genomic_DNA"/>
</dbReference>
<sequence length="71" mass="8459">MLFMWLILHQLFQFGYFEYEEIEDCSMKVTVNDEEKKRPNIDPSYCYDTNSDLCNALFSKDGDTYTNNLNP</sequence>
<reference evidence="2 4" key="2">
    <citation type="submission" date="2018-11" db="EMBL/GenBank/DDBJ databases">
        <authorList>
            <consortium name="Pathogen Informatics"/>
        </authorList>
    </citation>
    <scope>NUCLEOTIDE SEQUENCE [LARGE SCALE GENOMIC DNA]</scope>
</reference>
<evidence type="ECO:0000313" key="4">
    <source>
        <dbReference type="Proteomes" id="UP000274756"/>
    </source>
</evidence>
<gene>
    <name evidence="2" type="ORF">DME_LOCUS3922</name>
</gene>
<evidence type="ECO:0000256" key="1">
    <source>
        <dbReference type="SAM" id="SignalP"/>
    </source>
</evidence>
<accession>A0A0N4UR02</accession>